<reference evidence="3" key="2">
    <citation type="submission" date="2020-02" db="EMBL/GenBank/DDBJ databases">
        <authorList>
            <person name="Gilchrist C.L.M."/>
            <person name="Chooi Y.-H."/>
        </authorList>
    </citation>
    <scope>NUCLEOTIDE SEQUENCE</scope>
    <source>
        <strain evidence="3">MST-FP2251</strain>
    </source>
</reference>
<dbReference type="PANTHER" id="PTHR10039:SF14">
    <property type="entry name" value="NACHT DOMAIN-CONTAINING PROTEIN"/>
    <property type="match status" value="1"/>
</dbReference>
<keyword evidence="4" id="KW-1185">Reference proteome</keyword>
<dbReference type="AlphaFoldDB" id="A0AAD4CEB5"/>
<keyword evidence="1" id="KW-0677">Repeat</keyword>
<evidence type="ECO:0000256" key="1">
    <source>
        <dbReference type="ARBA" id="ARBA00022737"/>
    </source>
</evidence>
<evidence type="ECO:0000313" key="4">
    <source>
        <dbReference type="Proteomes" id="UP001194746"/>
    </source>
</evidence>
<dbReference type="Proteomes" id="UP001194746">
    <property type="component" value="Unassembled WGS sequence"/>
</dbReference>
<comment type="caution">
    <text evidence="3">The sequence shown here is derived from an EMBL/GenBank/DDBJ whole genome shotgun (WGS) entry which is preliminary data.</text>
</comment>
<gene>
    <name evidence="3" type="ORF">FE257_000966</name>
</gene>
<dbReference type="InterPro" id="IPR056884">
    <property type="entry name" value="NPHP3-like_N"/>
</dbReference>
<evidence type="ECO:0000259" key="2">
    <source>
        <dbReference type="Pfam" id="PF24883"/>
    </source>
</evidence>
<evidence type="ECO:0000313" key="3">
    <source>
        <dbReference type="EMBL" id="KAF9884899.1"/>
    </source>
</evidence>
<proteinExistence type="predicted"/>
<name>A0AAD4CEB5_ASPNN</name>
<dbReference type="PANTHER" id="PTHR10039">
    <property type="entry name" value="AMELOGENIN"/>
    <property type="match status" value="1"/>
</dbReference>
<organism evidence="3 4">
    <name type="scientific">Aspergillus nanangensis</name>
    <dbReference type="NCBI Taxonomy" id="2582783"/>
    <lineage>
        <taxon>Eukaryota</taxon>
        <taxon>Fungi</taxon>
        <taxon>Dikarya</taxon>
        <taxon>Ascomycota</taxon>
        <taxon>Pezizomycotina</taxon>
        <taxon>Eurotiomycetes</taxon>
        <taxon>Eurotiomycetidae</taxon>
        <taxon>Eurotiales</taxon>
        <taxon>Aspergillaceae</taxon>
        <taxon>Aspergillus</taxon>
        <taxon>Aspergillus subgen. Circumdati</taxon>
    </lineage>
</organism>
<feature type="domain" description="Nephrocystin 3-like N-terminal" evidence="2">
    <location>
        <begin position="20"/>
        <end position="71"/>
    </location>
</feature>
<sequence length="150" mass="17204">MEKSLTATLSDLSTANVILDTFVQRVPRLYVIIDGLDECNNGRKDLLDILRRLVIRTESYAPGKLRVALLSQPSSEIKNSLPETEVLALLSEHNQKDIQKYCQQRKRELDKFEFADGYLKQTLDRICTKADGMFLFAKLVMNNLSRQPTR</sequence>
<dbReference type="EMBL" id="VCAU01000109">
    <property type="protein sequence ID" value="KAF9884899.1"/>
    <property type="molecule type" value="Genomic_DNA"/>
</dbReference>
<protein>
    <recommendedName>
        <fullName evidence="2">Nephrocystin 3-like N-terminal domain-containing protein</fullName>
    </recommendedName>
</protein>
<reference evidence="3" key="1">
    <citation type="journal article" date="2019" name="Beilstein J. Org. Chem.">
        <title>Nanangenines: drimane sesquiterpenoids as the dominant metabolite cohort of a novel Australian fungus, Aspergillus nanangensis.</title>
        <authorList>
            <person name="Lacey H.J."/>
            <person name="Gilchrist C.L.M."/>
            <person name="Crombie A."/>
            <person name="Kalaitzis J.A."/>
            <person name="Vuong D."/>
            <person name="Rutledge P.J."/>
            <person name="Turner P."/>
            <person name="Pitt J.I."/>
            <person name="Lacey E."/>
            <person name="Chooi Y.H."/>
            <person name="Piggott A.M."/>
        </authorList>
    </citation>
    <scope>NUCLEOTIDE SEQUENCE</scope>
    <source>
        <strain evidence="3">MST-FP2251</strain>
    </source>
</reference>
<accession>A0AAD4CEB5</accession>
<dbReference type="Pfam" id="PF24883">
    <property type="entry name" value="NPHP3_N"/>
    <property type="match status" value="1"/>
</dbReference>